<dbReference type="GeneID" id="9941112"/>
<proteinExistence type="predicted"/>
<accession>A0A1S0U3N4</accession>
<dbReference type="RefSeq" id="XP_003139306.2">
    <property type="nucleotide sequence ID" value="XM_003139258.2"/>
</dbReference>
<protein>
    <submittedName>
        <fullName evidence="1">Uncharacterized protein</fullName>
    </submittedName>
</protein>
<organism evidence="1">
    <name type="scientific">Loa loa</name>
    <name type="common">Eye worm</name>
    <name type="synonym">Filaria loa</name>
    <dbReference type="NCBI Taxonomy" id="7209"/>
    <lineage>
        <taxon>Eukaryota</taxon>
        <taxon>Metazoa</taxon>
        <taxon>Ecdysozoa</taxon>
        <taxon>Nematoda</taxon>
        <taxon>Chromadorea</taxon>
        <taxon>Rhabditida</taxon>
        <taxon>Spirurina</taxon>
        <taxon>Spiruromorpha</taxon>
        <taxon>Filarioidea</taxon>
        <taxon>Onchocercidae</taxon>
        <taxon>Loa</taxon>
    </lineage>
</organism>
<dbReference type="AlphaFoldDB" id="A0A1S0U3N4"/>
<dbReference type="InParanoid" id="A0A1S0U3N4"/>
<gene>
    <name evidence="1" type="ORF">LOAG_03721</name>
</gene>
<dbReference type="KEGG" id="loa:LOAG_03721"/>
<dbReference type="CTD" id="9941112"/>
<dbReference type="EMBL" id="JH712186">
    <property type="protein sequence ID" value="EFO24769.2"/>
    <property type="molecule type" value="Genomic_DNA"/>
</dbReference>
<evidence type="ECO:0000313" key="1">
    <source>
        <dbReference type="EMBL" id="EFO24769.2"/>
    </source>
</evidence>
<sequence>MTFDKGGEDFVIFRFSIIIPDMAQLMKNDHSIPKNDSLLYILKADRDQPVYKII</sequence>
<name>A0A1S0U3N4_LOALO</name>
<reference evidence="1" key="1">
    <citation type="submission" date="2012-04" db="EMBL/GenBank/DDBJ databases">
        <title>The Genome Sequence of Loa loa.</title>
        <authorList>
            <consortium name="The Broad Institute Genome Sequencing Platform"/>
            <consortium name="Broad Institute Genome Sequencing Center for Infectious Disease"/>
            <person name="Nutman T.B."/>
            <person name="Fink D.L."/>
            <person name="Russ C."/>
            <person name="Young S."/>
            <person name="Zeng Q."/>
            <person name="Gargeya S."/>
            <person name="Alvarado L."/>
            <person name="Berlin A."/>
            <person name="Chapman S.B."/>
            <person name="Chen Z."/>
            <person name="Freedman E."/>
            <person name="Gellesch M."/>
            <person name="Goldberg J."/>
            <person name="Griggs A."/>
            <person name="Gujja S."/>
            <person name="Heilman E.R."/>
            <person name="Heiman D."/>
            <person name="Howarth C."/>
            <person name="Mehta T."/>
            <person name="Neiman D."/>
            <person name="Pearson M."/>
            <person name="Roberts A."/>
            <person name="Saif S."/>
            <person name="Shea T."/>
            <person name="Shenoy N."/>
            <person name="Sisk P."/>
            <person name="Stolte C."/>
            <person name="Sykes S."/>
            <person name="White J."/>
            <person name="Yandava C."/>
            <person name="Haas B."/>
            <person name="Henn M.R."/>
            <person name="Nusbaum C."/>
            <person name="Birren B."/>
        </authorList>
    </citation>
    <scope>NUCLEOTIDE SEQUENCE [LARGE SCALE GENOMIC DNA]</scope>
</reference>